<evidence type="ECO:0000313" key="2">
    <source>
        <dbReference type="EMBL" id="CAE0770199.1"/>
    </source>
</evidence>
<gene>
    <name evidence="2" type="ORF">PCAR00345_LOCUS22811</name>
</gene>
<organism evidence="2">
    <name type="scientific">Chrysotila carterae</name>
    <name type="common">Marine alga</name>
    <name type="synonym">Syracosphaera carterae</name>
    <dbReference type="NCBI Taxonomy" id="13221"/>
    <lineage>
        <taxon>Eukaryota</taxon>
        <taxon>Haptista</taxon>
        <taxon>Haptophyta</taxon>
        <taxon>Prymnesiophyceae</taxon>
        <taxon>Isochrysidales</taxon>
        <taxon>Isochrysidaceae</taxon>
        <taxon>Chrysotila</taxon>
    </lineage>
</organism>
<accession>A0A7S4F3S4</accession>
<feature type="region of interest" description="Disordered" evidence="1">
    <location>
        <begin position="124"/>
        <end position="179"/>
    </location>
</feature>
<feature type="compositionally biased region" description="Low complexity" evidence="1">
    <location>
        <begin position="52"/>
        <end position="61"/>
    </location>
</feature>
<sequence>MRPGPEGNDGVKIAKTSAGRSIPIKITCTAQPQDTSASAKRPRRNTTLTPKAAAAAAAAAEEAAEEDDEEASAPAFAAVAAPAKPLIVCLPSSGQALLTKEERALKDMYAELRAQREAEASARAAVASDSSAHARTMAAAAAASGGGGGGGSGAQKLKRPSAKKSNRPAPTHTPMLGVNETAPVGVHAFQAAGAPQVAWPEW</sequence>
<feature type="compositionally biased region" description="Acidic residues" evidence="1">
    <location>
        <begin position="62"/>
        <end position="71"/>
    </location>
</feature>
<proteinExistence type="predicted"/>
<protein>
    <submittedName>
        <fullName evidence="2">Uncharacterized protein</fullName>
    </submittedName>
</protein>
<feature type="compositionally biased region" description="Gly residues" evidence="1">
    <location>
        <begin position="144"/>
        <end position="153"/>
    </location>
</feature>
<feature type="compositionally biased region" description="Basic residues" evidence="1">
    <location>
        <begin position="156"/>
        <end position="166"/>
    </location>
</feature>
<name>A0A7S4F3S4_CHRCT</name>
<feature type="compositionally biased region" description="Low complexity" evidence="1">
    <location>
        <begin position="124"/>
        <end position="143"/>
    </location>
</feature>
<feature type="region of interest" description="Disordered" evidence="1">
    <location>
        <begin position="23"/>
        <end position="72"/>
    </location>
</feature>
<evidence type="ECO:0000256" key="1">
    <source>
        <dbReference type="SAM" id="MobiDB-lite"/>
    </source>
</evidence>
<dbReference type="EMBL" id="HBIZ01035811">
    <property type="protein sequence ID" value="CAE0770199.1"/>
    <property type="molecule type" value="Transcribed_RNA"/>
</dbReference>
<reference evidence="2" key="1">
    <citation type="submission" date="2021-01" db="EMBL/GenBank/DDBJ databases">
        <authorList>
            <person name="Corre E."/>
            <person name="Pelletier E."/>
            <person name="Niang G."/>
            <person name="Scheremetjew M."/>
            <person name="Finn R."/>
            <person name="Kale V."/>
            <person name="Holt S."/>
            <person name="Cochrane G."/>
            <person name="Meng A."/>
            <person name="Brown T."/>
            <person name="Cohen L."/>
        </authorList>
    </citation>
    <scope>NUCLEOTIDE SEQUENCE</scope>
    <source>
        <strain evidence="2">CCMP645</strain>
    </source>
</reference>
<dbReference type="AlphaFoldDB" id="A0A7S4F3S4"/>
<feature type="compositionally biased region" description="Polar residues" evidence="1">
    <location>
        <begin position="28"/>
        <end position="38"/>
    </location>
</feature>